<feature type="domain" description="Pili assembly chaperone C-terminal" evidence="9">
    <location>
        <begin position="170"/>
        <end position="225"/>
    </location>
</feature>
<dbReference type="InterPro" id="IPR050643">
    <property type="entry name" value="Periplasmic_pilus_chap"/>
</dbReference>
<dbReference type="Gene3D" id="2.60.40.10">
    <property type="entry name" value="Immunoglobulins"/>
    <property type="match status" value="2"/>
</dbReference>
<gene>
    <name evidence="10" type="ORF">NG99_12775</name>
</gene>
<dbReference type="eggNOG" id="COG3121">
    <property type="taxonomic scope" value="Bacteria"/>
</dbReference>
<evidence type="ECO:0000313" key="10">
    <source>
        <dbReference type="EMBL" id="KGT92816.1"/>
    </source>
</evidence>
<dbReference type="STRING" id="371042.NG99_12775"/>
<dbReference type="InterPro" id="IPR008962">
    <property type="entry name" value="PapD-like_sf"/>
</dbReference>
<evidence type="ECO:0000256" key="4">
    <source>
        <dbReference type="ARBA" id="ARBA00022729"/>
    </source>
</evidence>
<dbReference type="InterPro" id="IPR016148">
    <property type="entry name" value="Pili_assmbl_chaperone_C"/>
</dbReference>
<keyword evidence="5" id="KW-0574">Periplasm</keyword>
<dbReference type="Pfam" id="PF02753">
    <property type="entry name" value="PapD_C"/>
    <property type="match status" value="1"/>
</dbReference>
<accession>A0A0A3Z588</accession>
<dbReference type="EMBL" id="JRUQ01000039">
    <property type="protein sequence ID" value="KGT92816.1"/>
    <property type="molecule type" value="Genomic_DNA"/>
</dbReference>
<sequence>MKYISLKLFGCGLLCAFSLLSASVSAGGISLGGTRVVYPADAAQTTISVANQSDASTYLIQSWVEKADGTKTSDFIVTPPLYTSAPGNENVLRIISGGAPHARDRETLYYFNVKAIPSVNKKAAEGSPASLVVATVMQIKLFVRPPGLKPARQNAADNLAFTRKGEQLVIRNPTPYYLTLSGMKVGSQALTDVMVPPQGTGTISLPTGSGNTVTWQSINDYGGLDKGQSRIR</sequence>
<dbReference type="InterPro" id="IPR036316">
    <property type="entry name" value="Pili_assmbl_chap_C_dom_sf"/>
</dbReference>
<name>A0A0A3Z588_9GAMM</name>
<evidence type="ECO:0000259" key="8">
    <source>
        <dbReference type="Pfam" id="PF00345"/>
    </source>
</evidence>
<keyword evidence="6" id="KW-0143">Chaperone</keyword>
<feature type="chain" id="PRO_5002006154" description="Fimbrial chaperone protein" evidence="7">
    <location>
        <begin position="27"/>
        <end position="232"/>
    </location>
</feature>
<comment type="similarity">
    <text evidence="2">Belongs to the periplasmic pilus chaperone family.</text>
</comment>
<keyword evidence="4 7" id="KW-0732">Signal</keyword>
<dbReference type="RefSeq" id="WP_034893240.1">
    <property type="nucleotide sequence ID" value="NZ_JRUQ01000039.1"/>
</dbReference>
<dbReference type="GO" id="GO:0071555">
    <property type="term" value="P:cell wall organization"/>
    <property type="evidence" value="ECO:0007669"/>
    <property type="project" value="InterPro"/>
</dbReference>
<evidence type="ECO:0000259" key="9">
    <source>
        <dbReference type="Pfam" id="PF02753"/>
    </source>
</evidence>
<dbReference type="PANTHER" id="PTHR30251:SF11">
    <property type="entry name" value="CHAPERONE PROTEIN FIMC-RELATED"/>
    <property type="match status" value="1"/>
</dbReference>
<organism evidence="10 11">
    <name type="scientific">Erwinia typographi</name>
    <dbReference type="NCBI Taxonomy" id="371042"/>
    <lineage>
        <taxon>Bacteria</taxon>
        <taxon>Pseudomonadati</taxon>
        <taxon>Pseudomonadota</taxon>
        <taxon>Gammaproteobacteria</taxon>
        <taxon>Enterobacterales</taxon>
        <taxon>Erwiniaceae</taxon>
        <taxon>Erwinia</taxon>
    </lineage>
</organism>
<dbReference type="PRINTS" id="PR00969">
    <property type="entry name" value="CHAPERONPILI"/>
</dbReference>
<feature type="signal peptide" evidence="7">
    <location>
        <begin position="1"/>
        <end position="26"/>
    </location>
</feature>
<evidence type="ECO:0008006" key="12">
    <source>
        <dbReference type="Google" id="ProtNLM"/>
    </source>
</evidence>
<dbReference type="GO" id="GO:0030288">
    <property type="term" value="C:outer membrane-bounded periplasmic space"/>
    <property type="evidence" value="ECO:0007669"/>
    <property type="project" value="InterPro"/>
</dbReference>
<feature type="domain" description="Pili assembly chaperone N-terminal" evidence="8">
    <location>
        <begin position="28"/>
        <end position="148"/>
    </location>
</feature>
<dbReference type="InterPro" id="IPR001829">
    <property type="entry name" value="Pili_assmbl_chaperone_bac"/>
</dbReference>
<dbReference type="OrthoDB" id="9131059at2"/>
<proteinExistence type="inferred from homology"/>
<dbReference type="InterPro" id="IPR016147">
    <property type="entry name" value="Pili_assmbl_chaperone_N"/>
</dbReference>
<comment type="caution">
    <text evidence="10">The sequence shown here is derived from an EMBL/GenBank/DDBJ whole genome shotgun (WGS) entry which is preliminary data.</text>
</comment>
<evidence type="ECO:0000256" key="7">
    <source>
        <dbReference type="SAM" id="SignalP"/>
    </source>
</evidence>
<keyword evidence="3" id="KW-1029">Fimbrium biogenesis</keyword>
<reference evidence="10 11" key="1">
    <citation type="submission" date="2014-10" db="EMBL/GenBank/DDBJ databases">
        <title>Genome sequence of Erwinia typographi M043b.</title>
        <authorList>
            <person name="Chan K.-G."/>
            <person name="Tan W.-S."/>
        </authorList>
    </citation>
    <scope>NUCLEOTIDE SEQUENCE [LARGE SCALE GENOMIC DNA]</scope>
    <source>
        <strain evidence="10 11">M043b</strain>
    </source>
</reference>
<evidence type="ECO:0000256" key="2">
    <source>
        <dbReference type="ARBA" id="ARBA00007399"/>
    </source>
</evidence>
<dbReference type="SUPFAM" id="SSF49584">
    <property type="entry name" value="Periplasmic chaperone C-domain"/>
    <property type="match status" value="1"/>
</dbReference>
<dbReference type="SUPFAM" id="SSF49354">
    <property type="entry name" value="PapD-like"/>
    <property type="match status" value="1"/>
</dbReference>
<protein>
    <recommendedName>
        <fullName evidence="12">Fimbrial chaperone protein</fullName>
    </recommendedName>
</protein>
<evidence type="ECO:0000256" key="6">
    <source>
        <dbReference type="ARBA" id="ARBA00023186"/>
    </source>
</evidence>
<evidence type="ECO:0000313" key="11">
    <source>
        <dbReference type="Proteomes" id="UP000030351"/>
    </source>
</evidence>
<dbReference type="Pfam" id="PF00345">
    <property type="entry name" value="PapD_N"/>
    <property type="match status" value="1"/>
</dbReference>
<dbReference type="AlphaFoldDB" id="A0A0A3Z588"/>
<evidence type="ECO:0000256" key="5">
    <source>
        <dbReference type="ARBA" id="ARBA00022764"/>
    </source>
</evidence>
<keyword evidence="11" id="KW-1185">Reference proteome</keyword>
<comment type="subcellular location">
    <subcellularLocation>
        <location evidence="1">Periplasm</location>
    </subcellularLocation>
</comment>
<evidence type="ECO:0000256" key="1">
    <source>
        <dbReference type="ARBA" id="ARBA00004418"/>
    </source>
</evidence>
<dbReference type="Proteomes" id="UP000030351">
    <property type="component" value="Unassembled WGS sequence"/>
</dbReference>
<dbReference type="InterPro" id="IPR013783">
    <property type="entry name" value="Ig-like_fold"/>
</dbReference>
<evidence type="ECO:0000256" key="3">
    <source>
        <dbReference type="ARBA" id="ARBA00022558"/>
    </source>
</evidence>
<dbReference type="PANTHER" id="PTHR30251">
    <property type="entry name" value="PILUS ASSEMBLY CHAPERONE"/>
    <property type="match status" value="1"/>
</dbReference>